<dbReference type="Pfam" id="PF00172">
    <property type="entry name" value="Zn_clus"/>
    <property type="match status" value="1"/>
</dbReference>
<keyword evidence="5" id="KW-0238">DNA-binding</keyword>
<dbReference type="AlphaFoldDB" id="A0AAD4Q2D9"/>
<keyword evidence="7" id="KW-0539">Nucleus</keyword>
<dbReference type="GO" id="GO:0008270">
    <property type="term" value="F:zinc ion binding"/>
    <property type="evidence" value="ECO:0007669"/>
    <property type="project" value="InterPro"/>
</dbReference>
<keyword evidence="11" id="KW-1185">Reference proteome</keyword>
<dbReference type="GO" id="GO:0043565">
    <property type="term" value="F:sequence-specific DNA binding"/>
    <property type="evidence" value="ECO:0007669"/>
    <property type="project" value="TreeGrafter"/>
</dbReference>
<dbReference type="SUPFAM" id="SSF57701">
    <property type="entry name" value="Zn2/Cys6 DNA-binding domain"/>
    <property type="match status" value="1"/>
</dbReference>
<dbReference type="InterPro" id="IPR007219">
    <property type="entry name" value="XnlR_reg_dom"/>
</dbReference>
<sequence length="645" mass="73669">MSEPPGKRAKIDVTRPSHNKACARCRMRKIKCDALWPACSSCKSAHVPCMGYDTTLSKEVPRSIVAQFEDKVLALEKRIKCLKEQNEQQEAFSASASIGSNTNFYLRNALTAALTTVMDFDGAESNLYVYYDAFHLQQSSLPLPFPPQTRYLSRDEIDGRPSPQAINLSEVPRAAADLMLKNYTDTLSMRHPCVGTEELLESYAKCFDSPTRASSYDVFIVCMVLAISAATLIWTNEQHALSSSASFFAKAKEMLALPTTYDTEIRQIEVALLLAHYSFMSPTSVDAWYCIGDASRRCINLGLHKEADPGMGLSPHERETRQRLFWTTCGLERTICSQLRLPFLLDESDITTKLYSPPSTGTQSLVQKQLRMDDNDASEFRLLEREVYNMLWIQKPQYDSITLEDWLVSVNARIDDWCLRAQRIELRRKTLYGYKRVFEMSSIGQNLLKGRLYRPTPRVLYPSQESRLEFIKASMAVTSLYTQYCKQHRLIYPWFAAHNLFEMAIATLDTAWLGSDWLPQYVDLQEVICCIHDYPNLLREVALFWPGVRGCADTVTTLAEPVIRRLEAIYRNEEPPARDCTTSNVLAWYLFPDSALTAEQRTVEPNFNEIDISDIEQFQLPMIGMEDFDWAMGEPEQIFLGLDFT</sequence>
<keyword evidence="2" id="KW-0479">Metal-binding</keyword>
<dbReference type="InterPro" id="IPR036864">
    <property type="entry name" value="Zn2-C6_fun-type_DNA-bd_sf"/>
</dbReference>
<reference evidence="10" key="1">
    <citation type="submission" date="2021-12" db="EMBL/GenBank/DDBJ databases">
        <title>Convergent genome expansion in fungi linked to evolution of root-endophyte symbiosis.</title>
        <authorList>
            <consortium name="DOE Joint Genome Institute"/>
            <person name="Ke Y.-H."/>
            <person name="Bonito G."/>
            <person name="Liao H.-L."/>
            <person name="Looney B."/>
            <person name="Rojas-Flechas A."/>
            <person name="Nash J."/>
            <person name="Hameed K."/>
            <person name="Schadt C."/>
            <person name="Martin F."/>
            <person name="Crous P.W."/>
            <person name="Miettinen O."/>
            <person name="Magnuson J.K."/>
            <person name="Labbe J."/>
            <person name="Jacobson D."/>
            <person name="Doktycz M.J."/>
            <person name="Veneault-Fourrey C."/>
            <person name="Kuo A."/>
            <person name="Mondo S."/>
            <person name="Calhoun S."/>
            <person name="Riley R."/>
            <person name="Ohm R."/>
            <person name="LaButti K."/>
            <person name="Andreopoulos B."/>
            <person name="Pangilinan J."/>
            <person name="Nolan M."/>
            <person name="Tritt A."/>
            <person name="Clum A."/>
            <person name="Lipzen A."/>
            <person name="Daum C."/>
            <person name="Barry K."/>
            <person name="Grigoriev I.V."/>
            <person name="Vilgalys R."/>
        </authorList>
    </citation>
    <scope>NUCLEOTIDE SEQUENCE</scope>
    <source>
        <strain evidence="10">PMI_201</strain>
    </source>
</reference>
<dbReference type="CDD" id="cd12148">
    <property type="entry name" value="fungal_TF_MHR"/>
    <property type="match status" value="1"/>
</dbReference>
<dbReference type="GeneID" id="70252336"/>
<dbReference type="Gene3D" id="4.10.240.10">
    <property type="entry name" value="Zn(2)-C6 fungal-type DNA-binding domain"/>
    <property type="match status" value="1"/>
</dbReference>
<dbReference type="GO" id="GO:0045944">
    <property type="term" value="P:positive regulation of transcription by RNA polymerase II"/>
    <property type="evidence" value="ECO:0007669"/>
    <property type="project" value="TreeGrafter"/>
</dbReference>
<organism evidence="10 11">
    <name type="scientific">Talaromyces proteolyticus</name>
    <dbReference type="NCBI Taxonomy" id="1131652"/>
    <lineage>
        <taxon>Eukaryota</taxon>
        <taxon>Fungi</taxon>
        <taxon>Dikarya</taxon>
        <taxon>Ascomycota</taxon>
        <taxon>Pezizomycotina</taxon>
        <taxon>Eurotiomycetes</taxon>
        <taxon>Eurotiomycetidae</taxon>
        <taxon>Eurotiales</taxon>
        <taxon>Trichocomaceae</taxon>
        <taxon>Talaromyces</taxon>
        <taxon>Talaromyces sect. Bacilispori</taxon>
    </lineage>
</organism>
<dbReference type="Pfam" id="PF04082">
    <property type="entry name" value="Fungal_trans"/>
    <property type="match status" value="1"/>
</dbReference>
<protein>
    <submittedName>
        <fullName evidence="10">Fungal-specific transcription factor domain-containing protein</fullName>
    </submittedName>
</protein>
<evidence type="ECO:0000256" key="7">
    <source>
        <dbReference type="ARBA" id="ARBA00023242"/>
    </source>
</evidence>
<dbReference type="Proteomes" id="UP001201262">
    <property type="component" value="Unassembled WGS sequence"/>
</dbReference>
<evidence type="ECO:0000256" key="8">
    <source>
        <dbReference type="SAM" id="Coils"/>
    </source>
</evidence>
<dbReference type="InterPro" id="IPR052202">
    <property type="entry name" value="Yeast_MetPath_Reg"/>
</dbReference>
<feature type="domain" description="Zn(2)-C6 fungal-type" evidence="9">
    <location>
        <begin position="21"/>
        <end position="49"/>
    </location>
</feature>
<dbReference type="EMBL" id="JAJTJA010000004">
    <property type="protein sequence ID" value="KAH8700223.1"/>
    <property type="molecule type" value="Genomic_DNA"/>
</dbReference>
<dbReference type="SMART" id="SM00066">
    <property type="entry name" value="GAL4"/>
    <property type="match status" value="1"/>
</dbReference>
<dbReference type="PROSITE" id="PS00463">
    <property type="entry name" value="ZN2_CY6_FUNGAL_1"/>
    <property type="match status" value="1"/>
</dbReference>
<proteinExistence type="predicted"/>
<dbReference type="CDD" id="cd00067">
    <property type="entry name" value="GAL4"/>
    <property type="match status" value="1"/>
</dbReference>
<evidence type="ECO:0000256" key="6">
    <source>
        <dbReference type="ARBA" id="ARBA00023163"/>
    </source>
</evidence>
<evidence type="ECO:0000256" key="4">
    <source>
        <dbReference type="ARBA" id="ARBA00023015"/>
    </source>
</evidence>
<dbReference type="SMART" id="SM00906">
    <property type="entry name" value="Fungal_trans"/>
    <property type="match status" value="1"/>
</dbReference>
<dbReference type="PANTHER" id="PTHR47782:SF1">
    <property type="entry name" value="PYRIMIDINE PATHWAY REGULATORY PROTEIN 1"/>
    <property type="match status" value="1"/>
</dbReference>
<evidence type="ECO:0000256" key="1">
    <source>
        <dbReference type="ARBA" id="ARBA00004123"/>
    </source>
</evidence>
<dbReference type="GO" id="GO:0006351">
    <property type="term" value="P:DNA-templated transcription"/>
    <property type="evidence" value="ECO:0007669"/>
    <property type="project" value="InterPro"/>
</dbReference>
<evidence type="ECO:0000256" key="2">
    <source>
        <dbReference type="ARBA" id="ARBA00022723"/>
    </source>
</evidence>
<evidence type="ECO:0000259" key="9">
    <source>
        <dbReference type="PROSITE" id="PS50048"/>
    </source>
</evidence>
<dbReference type="RefSeq" id="XP_046073929.1">
    <property type="nucleotide sequence ID" value="XM_046222049.1"/>
</dbReference>
<dbReference type="InterPro" id="IPR001138">
    <property type="entry name" value="Zn2Cys6_DnaBD"/>
</dbReference>
<evidence type="ECO:0000256" key="5">
    <source>
        <dbReference type="ARBA" id="ARBA00023125"/>
    </source>
</evidence>
<evidence type="ECO:0000256" key="3">
    <source>
        <dbReference type="ARBA" id="ARBA00022833"/>
    </source>
</evidence>
<keyword evidence="8" id="KW-0175">Coiled coil</keyword>
<keyword evidence="6" id="KW-0804">Transcription</keyword>
<comment type="subcellular location">
    <subcellularLocation>
        <location evidence="1">Nucleus</location>
    </subcellularLocation>
</comment>
<name>A0AAD4Q2D9_9EURO</name>
<keyword evidence="4" id="KW-0805">Transcription regulation</keyword>
<gene>
    <name evidence="10" type="ORF">BGW36DRAFT_459433</name>
</gene>
<comment type="caution">
    <text evidence="10">The sequence shown here is derived from an EMBL/GenBank/DDBJ whole genome shotgun (WGS) entry which is preliminary data.</text>
</comment>
<feature type="coiled-coil region" evidence="8">
    <location>
        <begin position="65"/>
        <end position="92"/>
    </location>
</feature>
<evidence type="ECO:0000313" key="10">
    <source>
        <dbReference type="EMBL" id="KAH8700223.1"/>
    </source>
</evidence>
<dbReference type="PROSITE" id="PS50048">
    <property type="entry name" value="ZN2_CY6_FUNGAL_2"/>
    <property type="match status" value="1"/>
</dbReference>
<dbReference type="GO" id="GO:0000981">
    <property type="term" value="F:DNA-binding transcription factor activity, RNA polymerase II-specific"/>
    <property type="evidence" value="ECO:0007669"/>
    <property type="project" value="InterPro"/>
</dbReference>
<accession>A0AAD4Q2D9</accession>
<dbReference type="GO" id="GO:0005634">
    <property type="term" value="C:nucleus"/>
    <property type="evidence" value="ECO:0007669"/>
    <property type="project" value="UniProtKB-SubCell"/>
</dbReference>
<keyword evidence="3" id="KW-0862">Zinc</keyword>
<evidence type="ECO:0000313" key="11">
    <source>
        <dbReference type="Proteomes" id="UP001201262"/>
    </source>
</evidence>
<dbReference type="PANTHER" id="PTHR47782">
    <property type="entry name" value="ZN(II)2CYS6 TRANSCRIPTION FACTOR (EUROFUNG)-RELATED"/>
    <property type="match status" value="1"/>
</dbReference>